<dbReference type="EMBL" id="JAAIUW010000007">
    <property type="protein sequence ID" value="KAF7823086.1"/>
    <property type="molecule type" value="Genomic_DNA"/>
</dbReference>
<dbReference type="Gene3D" id="1.20.1280.50">
    <property type="match status" value="1"/>
</dbReference>
<dbReference type="Pfam" id="PF00646">
    <property type="entry name" value="F-box"/>
    <property type="match status" value="1"/>
</dbReference>
<organism evidence="2 3">
    <name type="scientific">Senna tora</name>
    <dbReference type="NCBI Taxonomy" id="362788"/>
    <lineage>
        <taxon>Eukaryota</taxon>
        <taxon>Viridiplantae</taxon>
        <taxon>Streptophyta</taxon>
        <taxon>Embryophyta</taxon>
        <taxon>Tracheophyta</taxon>
        <taxon>Spermatophyta</taxon>
        <taxon>Magnoliopsida</taxon>
        <taxon>eudicotyledons</taxon>
        <taxon>Gunneridae</taxon>
        <taxon>Pentapetalae</taxon>
        <taxon>rosids</taxon>
        <taxon>fabids</taxon>
        <taxon>Fabales</taxon>
        <taxon>Fabaceae</taxon>
        <taxon>Caesalpinioideae</taxon>
        <taxon>Cassia clade</taxon>
        <taxon>Senna</taxon>
    </lineage>
</organism>
<reference evidence="2" key="1">
    <citation type="submission" date="2020-09" db="EMBL/GenBank/DDBJ databases">
        <title>Genome-Enabled Discovery of Anthraquinone Biosynthesis in Senna tora.</title>
        <authorList>
            <person name="Kang S.-H."/>
            <person name="Pandey R.P."/>
            <person name="Lee C.-M."/>
            <person name="Sim J.-S."/>
            <person name="Jeong J.-T."/>
            <person name="Choi B.-S."/>
            <person name="Jung M."/>
            <person name="Ginzburg D."/>
            <person name="Zhao K."/>
            <person name="Won S.Y."/>
            <person name="Oh T.-J."/>
            <person name="Yu Y."/>
            <person name="Kim N.-H."/>
            <person name="Lee O.R."/>
            <person name="Lee T.-H."/>
            <person name="Bashyal P."/>
            <person name="Kim T.-S."/>
            <person name="Lee W.-H."/>
            <person name="Kawkins C."/>
            <person name="Kim C.-K."/>
            <person name="Kim J.S."/>
            <person name="Ahn B.O."/>
            <person name="Rhee S.Y."/>
            <person name="Sohng J.K."/>
        </authorList>
    </citation>
    <scope>NUCLEOTIDE SEQUENCE</scope>
    <source>
        <tissue evidence="2">Leaf</tissue>
    </source>
</reference>
<dbReference type="PANTHER" id="PTHR31900">
    <property type="entry name" value="F-BOX/RNI SUPERFAMILY PROTEIN-RELATED"/>
    <property type="match status" value="1"/>
</dbReference>
<dbReference type="SMART" id="SM00579">
    <property type="entry name" value="FBD"/>
    <property type="match status" value="1"/>
</dbReference>
<dbReference type="InterPro" id="IPR053781">
    <property type="entry name" value="F-box_AtFBL13-like"/>
</dbReference>
<dbReference type="PANTHER" id="PTHR31900:SF32">
    <property type="entry name" value="F-BOX_RNI_FBD-LIKE DOMAIN PROTEIN"/>
    <property type="match status" value="1"/>
</dbReference>
<dbReference type="InterPro" id="IPR050232">
    <property type="entry name" value="FBL13/AtMIF1-like"/>
</dbReference>
<accession>A0A834WKW9</accession>
<dbReference type="InterPro" id="IPR001810">
    <property type="entry name" value="F-box_dom"/>
</dbReference>
<proteinExistence type="predicted"/>
<dbReference type="InterPro" id="IPR006566">
    <property type="entry name" value="FBD"/>
</dbReference>
<evidence type="ECO:0000313" key="2">
    <source>
        <dbReference type="EMBL" id="KAF7823086.1"/>
    </source>
</evidence>
<dbReference type="AlphaFoldDB" id="A0A834WKW9"/>
<dbReference type="Gene3D" id="3.80.10.10">
    <property type="entry name" value="Ribonuclease Inhibitor"/>
    <property type="match status" value="1"/>
</dbReference>
<dbReference type="InterPro" id="IPR032675">
    <property type="entry name" value="LRR_dom_sf"/>
</dbReference>
<dbReference type="SUPFAM" id="SSF52058">
    <property type="entry name" value="L domain-like"/>
    <property type="match status" value="1"/>
</dbReference>
<name>A0A834WKW9_9FABA</name>
<sequence>METRSTKRKKISEILHNDVVQTRIDRLTDLPDAVLHQIFFLLPIKTVAQMSVLSKRWKHLWNTYPDLDFTTLDSLLISSIKHLEPHLLTATQSGIINQVLSIRDKNSEIRILRFRATISFSLLNTLIRSAIRQNVRELEVEVGTKDYFNFPRSVIGSETLRALKLKSRYPGFRLPPSSIMRDGFKYLHTLSLALVILYNQPSLSDLFSDPSFPSLKKLRLRACVGLKSLHVGCRALEELSLKNCFHLLSLDVSCGRLERLRVVDCFNSYSEKSCVRINAPKLHRLIWDYNRITDMMVIEHFNSLREASIGFFILPKEFSIEKLQSVSNLLSGLSQAHSLTLESQSIEILSNNKFFAVHLQPFYNLKSLELHTVFHKSNVQGLACVFRSCPILHSLILRIINDYKIERKQWNRDLWDLSSTEEEQFWESQIQTLKPFLQHLKLVKILGFLECENEVTLAKFLLKHGKALEEMILCGGRCNSRDTLRRQKIRSQMMGFSRASSNAKLQFH</sequence>
<dbReference type="Pfam" id="PF23622">
    <property type="entry name" value="LRR_At1g61320_AtMIF1"/>
    <property type="match status" value="1"/>
</dbReference>
<dbReference type="InterPro" id="IPR036047">
    <property type="entry name" value="F-box-like_dom_sf"/>
</dbReference>
<dbReference type="CDD" id="cd22160">
    <property type="entry name" value="F-box_AtFBL13-like"/>
    <property type="match status" value="1"/>
</dbReference>
<dbReference type="PROSITE" id="PS50181">
    <property type="entry name" value="FBOX"/>
    <property type="match status" value="1"/>
</dbReference>
<dbReference type="SUPFAM" id="SSF81383">
    <property type="entry name" value="F-box domain"/>
    <property type="match status" value="1"/>
</dbReference>
<evidence type="ECO:0000313" key="3">
    <source>
        <dbReference type="Proteomes" id="UP000634136"/>
    </source>
</evidence>
<gene>
    <name evidence="2" type="ORF">G2W53_021230</name>
</gene>
<dbReference type="OrthoDB" id="1868670at2759"/>
<dbReference type="Proteomes" id="UP000634136">
    <property type="component" value="Unassembled WGS sequence"/>
</dbReference>
<evidence type="ECO:0000259" key="1">
    <source>
        <dbReference type="PROSITE" id="PS50181"/>
    </source>
</evidence>
<comment type="caution">
    <text evidence="2">The sequence shown here is derived from an EMBL/GenBank/DDBJ whole genome shotgun (WGS) entry which is preliminary data.</text>
</comment>
<dbReference type="InterPro" id="IPR055357">
    <property type="entry name" value="LRR_At1g61320_AtMIF1"/>
</dbReference>
<protein>
    <submittedName>
        <fullName evidence="2">Putative F-box/FBD/LRR-repeat protein</fullName>
    </submittedName>
</protein>
<keyword evidence="3" id="KW-1185">Reference proteome</keyword>
<feature type="domain" description="F-box" evidence="1">
    <location>
        <begin position="24"/>
        <end position="72"/>
    </location>
</feature>